<evidence type="ECO:0000256" key="6">
    <source>
        <dbReference type="ARBA" id="ARBA00023136"/>
    </source>
</evidence>
<evidence type="ECO:0000256" key="4">
    <source>
        <dbReference type="ARBA" id="ARBA00022692"/>
    </source>
</evidence>
<feature type="transmembrane region" description="Helical" evidence="8">
    <location>
        <begin position="256"/>
        <end position="277"/>
    </location>
</feature>
<feature type="transmembrane region" description="Helical" evidence="8">
    <location>
        <begin position="12"/>
        <end position="30"/>
    </location>
</feature>
<dbReference type="Gene3D" id="1.10.3720.10">
    <property type="entry name" value="MetI-like"/>
    <property type="match status" value="1"/>
</dbReference>
<dbReference type="InterPro" id="IPR035906">
    <property type="entry name" value="MetI-like_sf"/>
</dbReference>
<keyword evidence="2 8" id="KW-0813">Transport</keyword>
<evidence type="ECO:0000256" key="5">
    <source>
        <dbReference type="ARBA" id="ARBA00022989"/>
    </source>
</evidence>
<evidence type="ECO:0000313" key="11">
    <source>
        <dbReference type="Proteomes" id="UP001321526"/>
    </source>
</evidence>
<keyword evidence="6 8" id="KW-0472">Membrane</keyword>
<dbReference type="PANTHER" id="PTHR43163:SF6">
    <property type="entry name" value="DIPEPTIDE TRANSPORT SYSTEM PERMEASE PROTEIN DPPB-RELATED"/>
    <property type="match status" value="1"/>
</dbReference>
<dbReference type="Proteomes" id="UP001321526">
    <property type="component" value="Chromosome"/>
</dbReference>
<evidence type="ECO:0000313" key="10">
    <source>
        <dbReference type="EMBL" id="WFF41456.1"/>
    </source>
</evidence>
<proteinExistence type="inferred from homology"/>
<dbReference type="InterPro" id="IPR045621">
    <property type="entry name" value="BPD_transp_1_N"/>
</dbReference>
<evidence type="ECO:0000259" key="9">
    <source>
        <dbReference type="PROSITE" id="PS50928"/>
    </source>
</evidence>
<evidence type="ECO:0000256" key="1">
    <source>
        <dbReference type="ARBA" id="ARBA00004651"/>
    </source>
</evidence>
<evidence type="ECO:0000256" key="3">
    <source>
        <dbReference type="ARBA" id="ARBA00022475"/>
    </source>
</evidence>
<keyword evidence="5 8" id="KW-1133">Transmembrane helix</keyword>
<keyword evidence="11" id="KW-1185">Reference proteome</keyword>
<feature type="transmembrane region" description="Helical" evidence="8">
    <location>
        <begin position="192"/>
        <end position="217"/>
    </location>
</feature>
<organism evidence="10 11">
    <name type="scientific">Salinicola endophyticus</name>
    <dbReference type="NCBI Taxonomy" id="1949083"/>
    <lineage>
        <taxon>Bacteria</taxon>
        <taxon>Pseudomonadati</taxon>
        <taxon>Pseudomonadota</taxon>
        <taxon>Gammaproteobacteria</taxon>
        <taxon>Oceanospirillales</taxon>
        <taxon>Halomonadaceae</taxon>
        <taxon>Salinicola</taxon>
    </lineage>
</organism>
<evidence type="ECO:0000256" key="8">
    <source>
        <dbReference type="RuleBase" id="RU363032"/>
    </source>
</evidence>
<accession>A0ABY8FLE6</accession>
<comment type="similarity">
    <text evidence="7">Belongs to the binding-protein-dependent transport system permease family. OppBC subfamily.</text>
</comment>
<feature type="transmembrane region" description="Helical" evidence="8">
    <location>
        <begin position="102"/>
        <end position="123"/>
    </location>
</feature>
<reference evidence="10 11" key="1">
    <citation type="submission" date="2019-01" db="EMBL/GenBank/DDBJ databases">
        <title>Genome sequence of Salinicola endophyticus REST5.</title>
        <authorList>
            <person name="Nascimento F.X."/>
        </authorList>
    </citation>
    <scope>NUCLEOTIDE SEQUENCE [LARGE SCALE GENOMIC DNA]</scope>
    <source>
        <strain evidence="10 11">REST5</strain>
    </source>
</reference>
<dbReference type="PANTHER" id="PTHR43163">
    <property type="entry name" value="DIPEPTIDE TRANSPORT SYSTEM PERMEASE PROTEIN DPPB-RELATED"/>
    <property type="match status" value="1"/>
</dbReference>
<protein>
    <submittedName>
        <fullName evidence="10">ABC transporter permease subunit</fullName>
    </submittedName>
</protein>
<dbReference type="RefSeq" id="WP_282236092.1">
    <property type="nucleotide sequence ID" value="NZ_CP035631.1"/>
</dbReference>
<dbReference type="Pfam" id="PF19300">
    <property type="entry name" value="BPD_transp_1_N"/>
    <property type="match status" value="1"/>
</dbReference>
<dbReference type="CDD" id="cd06261">
    <property type="entry name" value="TM_PBP2"/>
    <property type="match status" value="1"/>
</dbReference>
<gene>
    <name evidence="10" type="ORF">EVC62_08015</name>
</gene>
<comment type="subcellular location">
    <subcellularLocation>
        <location evidence="1 8">Cell membrane</location>
        <topology evidence="1 8">Multi-pass membrane protein</topology>
    </subcellularLocation>
</comment>
<evidence type="ECO:0000256" key="2">
    <source>
        <dbReference type="ARBA" id="ARBA00022448"/>
    </source>
</evidence>
<dbReference type="PROSITE" id="PS50928">
    <property type="entry name" value="ABC_TM1"/>
    <property type="match status" value="1"/>
</dbReference>
<name>A0ABY8FLE6_9GAMM</name>
<evidence type="ECO:0000256" key="7">
    <source>
        <dbReference type="ARBA" id="ARBA00024202"/>
    </source>
</evidence>
<dbReference type="Pfam" id="PF00528">
    <property type="entry name" value="BPD_transp_1"/>
    <property type="match status" value="1"/>
</dbReference>
<feature type="transmembrane region" description="Helical" evidence="8">
    <location>
        <begin position="144"/>
        <end position="163"/>
    </location>
</feature>
<keyword evidence="4 8" id="KW-0812">Transmembrane</keyword>
<keyword evidence="3" id="KW-1003">Cell membrane</keyword>
<feature type="domain" description="ABC transmembrane type-1" evidence="9">
    <location>
        <begin position="96"/>
        <end position="321"/>
    </location>
</feature>
<dbReference type="SUPFAM" id="SSF161098">
    <property type="entry name" value="MetI-like"/>
    <property type="match status" value="1"/>
</dbReference>
<feature type="transmembrane region" description="Helical" evidence="8">
    <location>
        <begin position="307"/>
        <end position="328"/>
    </location>
</feature>
<sequence length="334" mass="36601">MFKFILVKLAQLVPTFIGVTIVAFAFIRLLPGDPILLMAGERGISAERYAQLQAQFGFDRPLPVQYWEFLKGLLHGDLGNSLVTHSPVVGEFFSRFPATMELSLFALAFAVIIGLPAGVLAAIRRGKTLDHTVVGISLTGYSMPIFWWGLLLIMFFSGTLGWTPVSGRISFMYFIEPVTGFMTIDTLLAGDWGAFLSALHHLILPAIVLGTIPLAVIARQTRSSMLEVLGEDYVRTARAKGLSSYRVIMVHTLRNALISVVTVIGLQVGLLLAGAILTETIFSWPGIGKWMIDAISRRDYPSVQGGLVLIAFIVMIVNLLVDVAYGVINPRIRH</sequence>
<dbReference type="EMBL" id="CP035631">
    <property type="protein sequence ID" value="WFF41456.1"/>
    <property type="molecule type" value="Genomic_DNA"/>
</dbReference>
<dbReference type="InterPro" id="IPR000515">
    <property type="entry name" value="MetI-like"/>
</dbReference>